<proteinExistence type="predicted"/>
<name>A0A6M3IKE7_9ZZZZ</name>
<reference evidence="1" key="1">
    <citation type="submission" date="2020-03" db="EMBL/GenBank/DDBJ databases">
        <title>The deep terrestrial virosphere.</title>
        <authorList>
            <person name="Holmfeldt K."/>
            <person name="Nilsson E."/>
            <person name="Simone D."/>
            <person name="Lopez-Fernandez M."/>
            <person name="Wu X."/>
            <person name="de Brujin I."/>
            <person name="Lundin D."/>
            <person name="Andersson A."/>
            <person name="Bertilsson S."/>
            <person name="Dopson M."/>
        </authorList>
    </citation>
    <scope>NUCLEOTIDE SEQUENCE</scope>
    <source>
        <strain evidence="1">MM415B01629</strain>
    </source>
</reference>
<evidence type="ECO:0000313" key="1">
    <source>
        <dbReference type="EMBL" id="QJA57507.1"/>
    </source>
</evidence>
<protein>
    <submittedName>
        <fullName evidence="1">Putative structural protein</fullName>
    </submittedName>
</protein>
<organism evidence="1">
    <name type="scientific">viral metagenome</name>
    <dbReference type="NCBI Taxonomy" id="1070528"/>
    <lineage>
        <taxon>unclassified sequences</taxon>
        <taxon>metagenomes</taxon>
        <taxon>organismal metagenomes</taxon>
    </lineage>
</organism>
<dbReference type="EMBL" id="MT141277">
    <property type="protein sequence ID" value="QJA57507.1"/>
    <property type="molecule type" value="Genomic_DNA"/>
</dbReference>
<sequence>MAGIRADQVALYLKDMYKAEREGYMEVETKHDKVLKVVNNVNGAGDKITQLLGQGKLTRHTVEGQQIVFKSPVQGWEFFVKYHTFSDGIALSKEAVEDTVKLGNLLKDLAESWGKQERICKEELGVRPFNEGGNLTGDWVFNGSHTGQTAPYGDMLYDNFPLFNLTGNARSTKGGGTYYNSVAGLTVTPGNFETLYILHTVTNAYDERDNVVRNPCDTLLVRPGADRFAAEKIIETERGLPGGQLNDKNVYYKLVSAIIDWDYIESTAGFFLGKRQSNDMQFRERQKPEIRFFRDEGNLGYKASINIRLGILIKNFRIWTRGGGTSA</sequence>
<gene>
    <name evidence="1" type="ORF">MM415B01629_0009</name>
</gene>
<dbReference type="AlphaFoldDB" id="A0A6M3IKE7"/>
<accession>A0A6M3IKE7</accession>